<organism evidence="4 5">
    <name type="scientific">Actinidia rufa</name>
    <dbReference type="NCBI Taxonomy" id="165716"/>
    <lineage>
        <taxon>Eukaryota</taxon>
        <taxon>Viridiplantae</taxon>
        <taxon>Streptophyta</taxon>
        <taxon>Embryophyta</taxon>
        <taxon>Tracheophyta</taxon>
        <taxon>Spermatophyta</taxon>
        <taxon>Magnoliopsida</taxon>
        <taxon>eudicotyledons</taxon>
        <taxon>Gunneridae</taxon>
        <taxon>Pentapetalae</taxon>
        <taxon>asterids</taxon>
        <taxon>Ericales</taxon>
        <taxon>Actinidiaceae</taxon>
        <taxon>Actinidia</taxon>
    </lineage>
</organism>
<dbReference type="OrthoDB" id="1740536at2759"/>
<keyword evidence="5" id="KW-1185">Reference proteome</keyword>
<dbReference type="GO" id="GO:0012505">
    <property type="term" value="C:endomembrane system"/>
    <property type="evidence" value="ECO:0007669"/>
    <property type="project" value="UniProtKB-SubCell"/>
</dbReference>
<gene>
    <name evidence="4" type="ORF">Acr_13g0003350</name>
</gene>
<feature type="region of interest" description="Disordered" evidence="3">
    <location>
        <begin position="316"/>
        <end position="336"/>
    </location>
</feature>
<dbReference type="InterPro" id="IPR023175">
    <property type="entry name" value="Vta1/CALS_N_sf"/>
</dbReference>
<proteinExistence type="predicted"/>
<keyword evidence="2" id="KW-0472">Membrane</keyword>
<evidence type="ECO:0000313" key="5">
    <source>
        <dbReference type="Proteomes" id="UP000585474"/>
    </source>
</evidence>
<comment type="caution">
    <text evidence="4">The sequence shown here is derived from an EMBL/GenBank/DDBJ whole genome shotgun (WGS) entry which is preliminary data.</text>
</comment>
<dbReference type="EMBL" id="BJWL01000013">
    <property type="protein sequence ID" value="GFY98934.1"/>
    <property type="molecule type" value="Genomic_DNA"/>
</dbReference>
<dbReference type="Proteomes" id="UP000585474">
    <property type="component" value="Unassembled WGS sequence"/>
</dbReference>
<evidence type="ECO:0000256" key="3">
    <source>
        <dbReference type="SAM" id="MobiDB-lite"/>
    </source>
</evidence>
<dbReference type="Gene3D" id="1.25.40.270">
    <property type="entry name" value="Vacuolar protein sorting-associated protein vta1"/>
    <property type="match status" value="1"/>
</dbReference>
<protein>
    <submittedName>
        <fullName evidence="4">Glucan synthase-like 12</fullName>
    </submittedName>
</protein>
<feature type="compositionally biased region" description="Basic residues" evidence="3">
    <location>
        <begin position="319"/>
        <end position="333"/>
    </location>
</feature>
<comment type="subcellular location">
    <subcellularLocation>
        <location evidence="1">Endomembrane system</location>
    </subcellularLocation>
</comment>
<name>A0A7J0FJQ7_9ERIC</name>
<reference evidence="4 5" key="1">
    <citation type="submission" date="2019-07" db="EMBL/GenBank/DDBJ databases">
        <title>De Novo Assembly of kiwifruit Actinidia rufa.</title>
        <authorList>
            <person name="Sugita-Konishi S."/>
            <person name="Sato K."/>
            <person name="Mori E."/>
            <person name="Abe Y."/>
            <person name="Kisaki G."/>
            <person name="Hamano K."/>
            <person name="Suezawa K."/>
            <person name="Otani M."/>
            <person name="Fukuda T."/>
            <person name="Manabe T."/>
            <person name="Gomi K."/>
            <person name="Tabuchi M."/>
            <person name="Akimitsu K."/>
            <person name="Kataoka I."/>
        </authorList>
    </citation>
    <scope>NUCLEOTIDE SEQUENCE [LARGE SCALE GENOMIC DNA]</scope>
    <source>
        <strain evidence="5">cv. Fuchu</strain>
    </source>
</reference>
<accession>A0A7J0FJQ7</accession>
<evidence type="ECO:0000256" key="2">
    <source>
        <dbReference type="ARBA" id="ARBA00023136"/>
    </source>
</evidence>
<evidence type="ECO:0000256" key="1">
    <source>
        <dbReference type="ARBA" id="ARBA00004308"/>
    </source>
</evidence>
<dbReference type="AlphaFoldDB" id="A0A7J0FJQ7"/>
<sequence length="477" mass="54345">MQSFYQHYYKKYIQALQNAADKADRAQLTKAYQTANVLFEVLKAVNQTQAVEVDREILEAHVKVAEKTQIYVPYNILPLDPDSANQEIMRYPELRYFHDAILVLAPFAIAGSQAIIVPATVKPDGSPLTFPGLLGAEGLNYWPMHRGRLRSPQSKGHVGCFPEGEDSRDVTVKPASATSRDITNYARVTADLCYRVSEGCRRAEPSHAWTFVIRLMPGENEKGIYGRNSTTKAAMVQDQNYHSRRISGPRKLYWCKGPTFSHVRQMMALWNHMVALMCWVFPSSLGNLGLKWFDKLPVGSIKSFHQLTESFVARTTSNKQKKRLGRRPGVKARSRNERRARIDYKNRLRQGINVGFKEPISTSSLPGFEMNCISKRLSQVGGDPKRRNQRWKCSYHDEKGCKTENCRALKLLLDQLGRDGHLKEFVDEEKTRAEKAEADRIQGLTEVTTSFKVKTITISHDTELRIKIELPNTQLKK</sequence>
<evidence type="ECO:0000313" key="4">
    <source>
        <dbReference type="EMBL" id="GFY98934.1"/>
    </source>
</evidence>